<organism evidence="2 3">
    <name type="scientific">Malus domestica</name>
    <name type="common">Apple</name>
    <name type="synonym">Pyrus malus</name>
    <dbReference type="NCBI Taxonomy" id="3750"/>
    <lineage>
        <taxon>Eukaryota</taxon>
        <taxon>Viridiplantae</taxon>
        <taxon>Streptophyta</taxon>
        <taxon>Embryophyta</taxon>
        <taxon>Tracheophyta</taxon>
        <taxon>Spermatophyta</taxon>
        <taxon>Magnoliopsida</taxon>
        <taxon>eudicotyledons</taxon>
        <taxon>Gunneridae</taxon>
        <taxon>Pentapetalae</taxon>
        <taxon>rosids</taxon>
        <taxon>fabids</taxon>
        <taxon>Rosales</taxon>
        <taxon>Rosaceae</taxon>
        <taxon>Amygdaloideae</taxon>
        <taxon>Maleae</taxon>
        <taxon>Malus</taxon>
    </lineage>
</organism>
<proteinExistence type="predicted"/>
<reference evidence="2 3" key="1">
    <citation type="submission" date="2018-10" db="EMBL/GenBank/DDBJ databases">
        <title>A high-quality apple genome assembly.</title>
        <authorList>
            <person name="Hu J."/>
        </authorList>
    </citation>
    <scope>NUCLEOTIDE SEQUENCE [LARGE SCALE GENOMIC DNA]</scope>
    <source>
        <strain evidence="3">cv. HFTH1</strain>
        <tissue evidence="2">Young leaf</tissue>
    </source>
</reference>
<protein>
    <submittedName>
        <fullName evidence="2">Uncharacterized protein</fullName>
    </submittedName>
</protein>
<evidence type="ECO:0000256" key="1">
    <source>
        <dbReference type="SAM" id="MobiDB-lite"/>
    </source>
</evidence>
<accession>A0A498J3Q9</accession>
<feature type="compositionally biased region" description="Polar residues" evidence="1">
    <location>
        <begin position="55"/>
        <end position="67"/>
    </location>
</feature>
<evidence type="ECO:0000313" key="2">
    <source>
        <dbReference type="EMBL" id="RXH88542.1"/>
    </source>
</evidence>
<feature type="region of interest" description="Disordered" evidence="1">
    <location>
        <begin position="1"/>
        <end position="67"/>
    </location>
</feature>
<dbReference type="EMBL" id="RDQH01000335">
    <property type="protein sequence ID" value="RXH88542.1"/>
    <property type="molecule type" value="Genomic_DNA"/>
</dbReference>
<comment type="caution">
    <text evidence="2">The sequence shown here is derived from an EMBL/GenBank/DDBJ whole genome shotgun (WGS) entry which is preliminary data.</text>
</comment>
<gene>
    <name evidence="2" type="ORF">DVH24_000141</name>
</gene>
<dbReference type="Proteomes" id="UP000290289">
    <property type="component" value="Chromosome 9"/>
</dbReference>
<name>A0A498J3Q9_MALDO</name>
<dbReference type="STRING" id="3750.A0A498J3Q9"/>
<sequence length="114" mass="12320">MAAMNMLSQPWLPTPSLYASSSTNKSNANTTNKSNANNKLHSYRNSVAASPYEPNRSNSTTKLSTIPTHFSKSSSGCSWMQDNSMHHKNSAGSECGEGPLYFVFPTKPAEVSSV</sequence>
<dbReference type="AlphaFoldDB" id="A0A498J3Q9"/>
<keyword evidence="3" id="KW-1185">Reference proteome</keyword>
<feature type="compositionally biased region" description="Low complexity" evidence="1">
    <location>
        <begin position="19"/>
        <end position="39"/>
    </location>
</feature>
<evidence type="ECO:0000313" key="3">
    <source>
        <dbReference type="Proteomes" id="UP000290289"/>
    </source>
</evidence>